<feature type="compositionally biased region" description="Low complexity" evidence="3">
    <location>
        <begin position="423"/>
        <end position="433"/>
    </location>
</feature>
<keyword evidence="1" id="KW-0238">DNA-binding</keyword>
<dbReference type="GO" id="GO:0090575">
    <property type="term" value="C:RNA polymerase II transcription regulator complex"/>
    <property type="evidence" value="ECO:0007669"/>
    <property type="project" value="TreeGrafter"/>
</dbReference>
<dbReference type="RefSeq" id="XP_058348712.1">
    <property type="nucleotide sequence ID" value="XM_058480189.1"/>
</dbReference>
<evidence type="ECO:0000256" key="2">
    <source>
        <dbReference type="ARBA" id="ARBA00023242"/>
    </source>
</evidence>
<accession>A0AAD7Y4V4</accession>
<feature type="compositionally biased region" description="Basic and acidic residues" evidence="3">
    <location>
        <begin position="39"/>
        <end position="57"/>
    </location>
</feature>
<evidence type="ECO:0000259" key="4">
    <source>
        <dbReference type="PROSITE" id="PS50888"/>
    </source>
</evidence>
<dbReference type="EMBL" id="JARTCD010000001">
    <property type="protein sequence ID" value="KAJ8663800.1"/>
    <property type="molecule type" value="Genomic_DNA"/>
</dbReference>
<feature type="compositionally biased region" description="Polar residues" evidence="3">
    <location>
        <begin position="29"/>
        <end position="38"/>
    </location>
</feature>
<feature type="domain" description="BHLH" evidence="4">
    <location>
        <begin position="473"/>
        <end position="524"/>
    </location>
</feature>
<comment type="caution">
    <text evidence="5">The sequence shown here is derived from an EMBL/GenBank/DDBJ whole genome shotgun (WGS) entry which is preliminary data.</text>
</comment>
<gene>
    <name evidence="5" type="ORF">O0I10_000074</name>
</gene>
<sequence length="560" mass="61509">MDTVHPDDSNRVLPSARELLMHGRDPLANNYNGQQQDPNADKMQIDEPSFHPPETTEHTNGPVAFASDSVTKPHLPSITNAQPCSPIPHPANATGSPSYASDEYLRHRMSDMSVSSSSIHPTGGGATPRAMSPAYEPNSNSAASRPLSPLEPSSQTTPSHYESYSRRGSMTDFMFHNSNNSGASPLEFRRPTIPDLNNLPLPTSSANASRRGSLATVITDYDYPSRSPSPAPYNKPSNTSTTTTAAAAAAAASPMMDYGRRDSLPFHPTATTPANNHSTPSSSYDPFQRRHSIATAEVPNSNRAPTSKYRAFRFPATIPESPSQHGPYSAPSSPPDSSTQPTAESSAAAATNAHVARYARPAAQQYHHPSSDVHPHFMQQQQRHHPYSPSGPVLHHRRRSIMMDELGASSSGPILARRASMPVVSTGVGSSSSHQHRSPHEQDYYASASNSSAAEDERSQQRRSETPYSRSPELRVSHKLAERKRRKEMKELFDELRDSLPVEKNLKTSKWEILSKAIEYITLLKRRDFEMENEVALLRREVSMLKRDRGASSSNYGPQF</sequence>
<dbReference type="GeneID" id="83207496"/>
<dbReference type="InterPro" id="IPR011598">
    <property type="entry name" value="bHLH_dom"/>
</dbReference>
<feature type="compositionally biased region" description="Basic and acidic residues" evidence="3">
    <location>
        <begin position="1"/>
        <end position="10"/>
    </location>
</feature>
<dbReference type="SUPFAM" id="SSF47459">
    <property type="entry name" value="HLH, helix-loop-helix DNA-binding domain"/>
    <property type="match status" value="1"/>
</dbReference>
<dbReference type="GO" id="GO:0003700">
    <property type="term" value="F:DNA-binding transcription factor activity"/>
    <property type="evidence" value="ECO:0007669"/>
    <property type="project" value="TreeGrafter"/>
</dbReference>
<feature type="compositionally biased region" description="Polar residues" evidence="3">
    <location>
        <begin position="151"/>
        <end position="165"/>
    </location>
</feature>
<dbReference type="GO" id="GO:0045944">
    <property type="term" value="P:positive regulation of transcription by RNA polymerase II"/>
    <property type="evidence" value="ECO:0007669"/>
    <property type="project" value="TreeGrafter"/>
</dbReference>
<name>A0AAD7Y4V4_9FUNG</name>
<dbReference type="GO" id="GO:0046983">
    <property type="term" value="F:protein dimerization activity"/>
    <property type="evidence" value="ECO:0007669"/>
    <property type="project" value="InterPro"/>
</dbReference>
<dbReference type="AlphaFoldDB" id="A0AAD7Y4V4"/>
<feature type="compositionally biased region" description="Low complexity" evidence="3">
    <location>
        <begin position="239"/>
        <end position="253"/>
    </location>
</feature>
<organism evidence="5 6">
    <name type="scientific">Lichtheimia ornata</name>
    <dbReference type="NCBI Taxonomy" id="688661"/>
    <lineage>
        <taxon>Eukaryota</taxon>
        <taxon>Fungi</taxon>
        <taxon>Fungi incertae sedis</taxon>
        <taxon>Mucoromycota</taxon>
        <taxon>Mucoromycotina</taxon>
        <taxon>Mucoromycetes</taxon>
        <taxon>Mucorales</taxon>
        <taxon>Lichtheimiaceae</taxon>
        <taxon>Lichtheimia</taxon>
    </lineage>
</organism>
<evidence type="ECO:0000256" key="3">
    <source>
        <dbReference type="SAM" id="MobiDB-lite"/>
    </source>
</evidence>
<evidence type="ECO:0000256" key="1">
    <source>
        <dbReference type="ARBA" id="ARBA00023125"/>
    </source>
</evidence>
<dbReference type="InterPro" id="IPR036638">
    <property type="entry name" value="HLH_DNA-bd_sf"/>
</dbReference>
<evidence type="ECO:0000313" key="5">
    <source>
        <dbReference type="EMBL" id="KAJ8663800.1"/>
    </source>
</evidence>
<feature type="region of interest" description="Disordered" evidence="3">
    <location>
        <begin position="172"/>
        <end position="191"/>
    </location>
</feature>
<dbReference type="Pfam" id="PF00010">
    <property type="entry name" value="HLH"/>
    <property type="match status" value="1"/>
</dbReference>
<dbReference type="SMART" id="SM00353">
    <property type="entry name" value="HLH"/>
    <property type="match status" value="1"/>
</dbReference>
<dbReference type="Proteomes" id="UP001234581">
    <property type="component" value="Unassembled WGS sequence"/>
</dbReference>
<feature type="region of interest" description="Disordered" evidence="3">
    <location>
        <begin position="422"/>
        <end position="481"/>
    </location>
</feature>
<evidence type="ECO:0000313" key="6">
    <source>
        <dbReference type="Proteomes" id="UP001234581"/>
    </source>
</evidence>
<feature type="compositionally biased region" description="Basic and acidic residues" evidence="3">
    <location>
        <begin position="455"/>
        <end position="465"/>
    </location>
</feature>
<keyword evidence="6" id="KW-1185">Reference proteome</keyword>
<reference evidence="5 6" key="1">
    <citation type="submission" date="2023-03" db="EMBL/GenBank/DDBJ databases">
        <title>Genome sequence of Lichtheimia ornata CBS 291.66.</title>
        <authorList>
            <person name="Mohabir J.T."/>
            <person name="Shea T.P."/>
            <person name="Kurbessoian T."/>
            <person name="Berby B."/>
            <person name="Fontaine J."/>
            <person name="Livny J."/>
            <person name="Gnirke A."/>
            <person name="Stajich J.E."/>
            <person name="Cuomo C.A."/>
        </authorList>
    </citation>
    <scope>NUCLEOTIDE SEQUENCE [LARGE SCALE GENOMIC DNA]</scope>
    <source>
        <strain evidence="5">CBS 291.66</strain>
    </source>
</reference>
<protein>
    <recommendedName>
        <fullName evidence="4">BHLH domain-containing protein</fullName>
    </recommendedName>
</protein>
<feature type="region of interest" description="Disordered" evidence="3">
    <location>
        <begin position="317"/>
        <end position="394"/>
    </location>
</feature>
<feature type="compositionally biased region" description="Polar residues" evidence="3">
    <location>
        <begin position="269"/>
        <end position="285"/>
    </location>
</feature>
<keyword evidence="2" id="KW-0539">Nucleus</keyword>
<feature type="compositionally biased region" description="Low complexity" evidence="3">
    <location>
        <begin position="327"/>
        <end position="359"/>
    </location>
</feature>
<dbReference type="Gene3D" id="4.10.280.10">
    <property type="entry name" value="Helix-loop-helix DNA-binding domain"/>
    <property type="match status" value="1"/>
</dbReference>
<proteinExistence type="predicted"/>
<feature type="region of interest" description="Disordered" evidence="3">
    <location>
        <begin position="220"/>
        <end position="288"/>
    </location>
</feature>
<dbReference type="PROSITE" id="PS50888">
    <property type="entry name" value="BHLH"/>
    <property type="match status" value="1"/>
</dbReference>
<dbReference type="PANTHER" id="PTHR10328">
    <property type="entry name" value="PROTEIN MAX MYC-ASSOCIATED FACTOR X"/>
    <property type="match status" value="1"/>
</dbReference>
<dbReference type="GO" id="GO:0003677">
    <property type="term" value="F:DNA binding"/>
    <property type="evidence" value="ECO:0007669"/>
    <property type="project" value="UniProtKB-KW"/>
</dbReference>
<feature type="region of interest" description="Disordered" evidence="3">
    <location>
        <begin position="1"/>
        <end position="165"/>
    </location>
</feature>
<dbReference type="PANTHER" id="PTHR10328:SF15">
    <property type="entry name" value="BHLH TRANSCRIPTION FACTOR"/>
    <property type="match status" value="1"/>
</dbReference>